<protein>
    <submittedName>
        <fullName evidence="5">Transcriptional regulator, AraC family</fullName>
    </submittedName>
</protein>
<evidence type="ECO:0000256" key="2">
    <source>
        <dbReference type="ARBA" id="ARBA00023125"/>
    </source>
</evidence>
<keyword evidence="1" id="KW-0805">Transcription regulation</keyword>
<feature type="domain" description="HTH araC/xylS-type" evidence="4">
    <location>
        <begin position="223"/>
        <end position="323"/>
    </location>
</feature>
<evidence type="ECO:0000256" key="3">
    <source>
        <dbReference type="ARBA" id="ARBA00023163"/>
    </source>
</evidence>
<dbReference type="Pfam" id="PF14525">
    <property type="entry name" value="AraC_binding_2"/>
    <property type="match status" value="1"/>
</dbReference>
<dbReference type="GO" id="GO:0043565">
    <property type="term" value="F:sequence-specific DNA binding"/>
    <property type="evidence" value="ECO:0007669"/>
    <property type="project" value="InterPro"/>
</dbReference>
<dbReference type="InterPro" id="IPR050204">
    <property type="entry name" value="AraC_XylS_family_regulators"/>
</dbReference>
<dbReference type="SUPFAM" id="SSF46689">
    <property type="entry name" value="Homeodomain-like"/>
    <property type="match status" value="2"/>
</dbReference>
<dbReference type="Pfam" id="PF12833">
    <property type="entry name" value="HTH_18"/>
    <property type="match status" value="1"/>
</dbReference>
<accession>A0A1C3X4Z4</accession>
<dbReference type="PANTHER" id="PTHR46796:SF12">
    <property type="entry name" value="HTH-TYPE DNA-BINDING TRANSCRIPTIONAL ACTIVATOR EUTR"/>
    <property type="match status" value="1"/>
</dbReference>
<dbReference type="GO" id="GO:0003700">
    <property type="term" value="F:DNA-binding transcription factor activity"/>
    <property type="evidence" value="ECO:0007669"/>
    <property type="project" value="InterPro"/>
</dbReference>
<keyword evidence="3" id="KW-0804">Transcription</keyword>
<evidence type="ECO:0000259" key="4">
    <source>
        <dbReference type="PROSITE" id="PS01124"/>
    </source>
</evidence>
<dbReference type="OrthoDB" id="7285481at2"/>
<dbReference type="AlphaFoldDB" id="A0A1C3X4Z4"/>
<organism evidence="5 6">
    <name type="scientific">Rhizobium multihospitium</name>
    <dbReference type="NCBI Taxonomy" id="410764"/>
    <lineage>
        <taxon>Bacteria</taxon>
        <taxon>Pseudomonadati</taxon>
        <taxon>Pseudomonadota</taxon>
        <taxon>Alphaproteobacteria</taxon>
        <taxon>Hyphomicrobiales</taxon>
        <taxon>Rhizobiaceae</taxon>
        <taxon>Rhizobium/Agrobacterium group</taxon>
        <taxon>Rhizobium</taxon>
    </lineage>
</organism>
<dbReference type="SMART" id="SM00342">
    <property type="entry name" value="HTH_ARAC"/>
    <property type="match status" value="1"/>
</dbReference>
<dbReference type="STRING" id="410764.GA0061103_0137"/>
<name>A0A1C3X4Z4_9HYPH</name>
<reference evidence="6" key="1">
    <citation type="submission" date="2016-08" db="EMBL/GenBank/DDBJ databases">
        <authorList>
            <person name="Varghese N."/>
            <person name="Submissions Spin"/>
        </authorList>
    </citation>
    <scope>NUCLEOTIDE SEQUENCE [LARGE SCALE GENOMIC DNA]</scope>
    <source>
        <strain evidence="6">HAMBI 2975</strain>
    </source>
</reference>
<gene>
    <name evidence="5" type="ORF">GA0061103_0137</name>
</gene>
<dbReference type="PROSITE" id="PS00041">
    <property type="entry name" value="HTH_ARAC_FAMILY_1"/>
    <property type="match status" value="1"/>
</dbReference>
<dbReference type="PROSITE" id="PS01124">
    <property type="entry name" value="HTH_ARAC_FAMILY_2"/>
    <property type="match status" value="1"/>
</dbReference>
<dbReference type="InterPro" id="IPR035418">
    <property type="entry name" value="AraC-bd_2"/>
</dbReference>
<dbReference type="PANTHER" id="PTHR46796">
    <property type="entry name" value="HTH-TYPE TRANSCRIPTIONAL ACTIVATOR RHAS-RELATED"/>
    <property type="match status" value="1"/>
</dbReference>
<dbReference type="InterPro" id="IPR009057">
    <property type="entry name" value="Homeodomain-like_sf"/>
</dbReference>
<dbReference type="Proteomes" id="UP000199101">
    <property type="component" value="Unassembled WGS sequence"/>
</dbReference>
<dbReference type="Gene3D" id="1.10.10.60">
    <property type="entry name" value="Homeodomain-like"/>
    <property type="match status" value="1"/>
</dbReference>
<proteinExistence type="predicted"/>
<dbReference type="InterPro" id="IPR018060">
    <property type="entry name" value="HTH_AraC"/>
</dbReference>
<evidence type="ECO:0000313" key="6">
    <source>
        <dbReference type="Proteomes" id="UP000199101"/>
    </source>
</evidence>
<evidence type="ECO:0000313" key="5">
    <source>
        <dbReference type="EMBL" id="SCB47323.1"/>
    </source>
</evidence>
<keyword evidence="2" id="KW-0238">DNA-binding</keyword>
<dbReference type="InterPro" id="IPR018062">
    <property type="entry name" value="HTH_AraC-typ_CS"/>
</dbReference>
<keyword evidence="6" id="KW-1185">Reference proteome</keyword>
<evidence type="ECO:0000256" key="1">
    <source>
        <dbReference type="ARBA" id="ARBA00023015"/>
    </source>
</evidence>
<dbReference type="EMBL" id="FMAG01000010">
    <property type="protein sequence ID" value="SCB47323.1"/>
    <property type="molecule type" value="Genomic_DNA"/>
</dbReference>
<sequence>MNSRKPESAPNLFAFSSSDPGFSSEAISDVLMPVRYSFLDGVTRFEHSVEIVRVGELHFWNEWSSSGFAFRAEQTPDKRFELHFIDAGQCTSTTNCETVAASAGQAYLLRNYKAHHTVWSPQSKQVVVSIQEARLSRLIADEFSILSADLTALRSVVDCNEIKIQRLRQLATLLVTSGSEERQGEVSIGTHLLIEAFLALFIECWPTDNARSHQHVARPYYIKRAIAWMNARALQRITLEDLSSAAGASVRTLQLGFRKYLGVSPMAYLFAIRLERAHKDLLTEAPSVTVDEIARRWGFSNPGKFAAHIRLRYGQNPLAIRKAALPRK</sequence>
<dbReference type="RefSeq" id="WP_139187126.1">
    <property type="nucleotide sequence ID" value="NZ_FMAG01000010.1"/>
</dbReference>